<organism evidence="2 3">
    <name type="scientific">Burkholderia sola</name>
    <dbReference type="NCBI Taxonomy" id="2843302"/>
    <lineage>
        <taxon>Bacteria</taxon>
        <taxon>Pseudomonadati</taxon>
        <taxon>Pseudomonadota</taxon>
        <taxon>Betaproteobacteria</taxon>
        <taxon>Burkholderiales</taxon>
        <taxon>Burkholderiaceae</taxon>
        <taxon>Burkholderia</taxon>
        <taxon>Burkholderia cepacia complex</taxon>
    </lineage>
</organism>
<sequence length="94" mass="10248">MRDADQSTFDVVATNVGDPAAVQRTIPSRNAVSVTRPMIPTHTITRSPSRVAGPPSSIDENRMRRNLPHTSGNRTGCIGHAHDAFRAQDETSRQ</sequence>
<reference evidence="2 3" key="1">
    <citation type="submission" date="2024-06" db="EMBL/GenBank/DDBJ databases">
        <title>Burkholderia sola in Mexico.</title>
        <authorList>
            <person name="Estrada P."/>
        </authorList>
    </citation>
    <scope>NUCLEOTIDE SEQUENCE [LARGE SCALE GENOMIC DNA]</scope>
    <source>
        <strain evidence="2 3">CpTa8-5</strain>
    </source>
</reference>
<feature type="region of interest" description="Disordered" evidence="1">
    <location>
        <begin position="32"/>
        <end position="94"/>
    </location>
</feature>
<comment type="caution">
    <text evidence="2">The sequence shown here is derived from an EMBL/GenBank/DDBJ whole genome shotgun (WGS) entry which is preliminary data.</text>
</comment>
<keyword evidence="3" id="KW-1185">Reference proteome</keyword>
<evidence type="ECO:0000313" key="3">
    <source>
        <dbReference type="Proteomes" id="UP001548587"/>
    </source>
</evidence>
<proteinExistence type="predicted"/>
<evidence type="ECO:0000313" key="2">
    <source>
        <dbReference type="EMBL" id="MET1472674.1"/>
    </source>
</evidence>
<dbReference type="Proteomes" id="UP001548587">
    <property type="component" value="Unassembled WGS sequence"/>
</dbReference>
<dbReference type="EMBL" id="JBEWCH010000001">
    <property type="protein sequence ID" value="MET1472674.1"/>
    <property type="molecule type" value="Genomic_DNA"/>
</dbReference>
<feature type="compositionally biased region" description="Basic and acidic residues" evidence="1">
    <location>
        <begin position="80"/>
        <end position="94"/>
    </location>
</feature>
<protein>
    <submittedName>
        <fullName evidence="2">Uncharacterized protein</fullName>
    </submittedName>
</protein>
<dbReference type="RefSeq" id="WP_209924182.1">
    <property type="nucleotide sequence ID" value="NZ_JBEWCH010000001.1"/>
</dbReference>
<accession>A0ABV2C0Q6</accession>
<evidence type="ECO:0000256" key="1">
    <source>
        <dbReference type="SAM" id="MobiDB-lite"/>
    </source>
</evidence>
<name>A0ABV2C0Q6_9BURK</name>
<gene>
    <name evidence="2" type="ORF">ABXL37_00305</name>
</gene>